<accession>A0A5Q0QGA7</accession>
<dbReference type="KEGG" id="sphe:GFH32_11650"/>
<evidence type="ECO:0000313" key="1">
    <source>
        <dbReference type="EMBL" id="QGA26928.1"/>
    </source>
</evidence>
<sequence length="558" mass="62413">METINLRNFLILFLAVPLMLFSCTSKQDALDNQQTELSILRMESNVYESTAVVFSGGALRASEVSNPSLVNRGLSQSLVAAHSELLSVASEREALGSAKQLQGSLGEKKSEIIKTYSSLIKLENGVAYRMLLYRVVNNSERFDQAVDLVSGVSTTISLSQGVHYRWYAYSFNSPEVLPTVLDMNNPSVNSRFDQPLLYTSGNFTAVAGEQALDLVFKHELAKVQIDLDVRGLNADIVSVTAKFASSYVVQTGSFDLKRGTMGAAQNRLELQQLPLSFTKDKDQTKGRLQVAYYHAFPNTSHAAFTINLTELTVKYESGGSRQLINNSTSKTVDFCGYSPAIGRTSLATINFLEGGFTIAGVTWSKANLYYDGSSASYKFREDCSYNYFRNLNSYGLLEYPDKFTQNYAASDYWYWMSLLPNQRRSNWLSTGDDPCKLVKPEGVWRLPTDADFGNLANQANTTEELGYDVIGDASTRYVKYKNKSNTNFLKLKFDGKYNSSLSALEMPNYLYLWTSSKTSKTNGEVAIYFRHDFGTNNGYTSTVADNLNYRQYNIRCVR</sequence>
<proteinExistence type="predicted"/>
<name>A0A5Q0QGA7_9SPHI</name>
<dbReference type="AlphaFoldDB" id="A0A5Q0QGA7"/>
<reference evidence="1 2" key="1">
    <citation type="submission" date="2019-10" db="EMBL/GenBank/DDBJ databases">
        <authorList>
            <person name="Dong K."/>
        </authorList>
    </citation>
    <scope>NUCLEOTIDE SEQUENCE [LARGE SCALE GENOMIC DNA]</scope>
    <source>
        <strain evidence="2">dk4302</strain>
    </source>
</reference>
<dbReference type="EMBL" id="CP045652">
    <property type="protein sequence ID" value="QGA26928.1"/>
    <property type="molecule type" value="Genomic_DNA"/>
</dbReference>
<organism evidence="1 2">
    <name type="scientific">Sphingobacterium zhuxiongii</name>
    <dbReference type="NCBI Taxonomy" id="2662364"/>
    <lineage>
        <taxon>Bacteria</taxon>
        <taxon>Pseudomonadati</taxon>
        <taxon>Bacteroidota</taxon>
        <taxon>Sphingobacteriia</taxon>
        <taxon>Sphingobacteriales</taxon>
        <taxon>Sphingobacteriaceae</taxon>
        <taxon>Sphingobacterium</taxon>
    </lineage>
</organism>
<evidence type="ECO:0000313" key="2">
    <source>
        <dbReference type="Proteomes" id="UP000326921"/>
    </source>
</evidence>
<gene>
    <name evidence="1" type="ORF">GFH32_11650</name>
</gene>
<dbReference type="Proteomes" id="UP000326921">
    <property type="component" value="Chromosome"/>
</dbReference>
<dbReference type="RefSeq" id="WP_153511770.1">
    <property type="nucleotide sequence ID" value="NZ_CP045652.1"/>
</dbReference>
<keyword evidence="2" id="KW-1185">Reference proteome</keyword>
<protein>
    <recommendedName>
        <fullName evidence="3">Fibrobacter succinogenes major paralogous domain-containing protein</fullName>
    </recommendedName>
</protein>
<dbReference type="PROSITE" id="PS51257">
    <property type="entry name" value="PROKAR_LIPOPROTEIN"/>
    <property type="match status" value="1"/>
</dbReference>
<evidence type="ECO:0008006" key="3">
    <source>
        <dbReference type="Google" id="ProtNLM"/>
    </source>
</evidence>